<sequence>MRFLISLSGVLALLAGMPACAQDTTAASPVAAHVEKNGETVTLESEFTVAVSREVAWQVLTDFDHMTSYIPNLSSSKILERTETTMKVEQKGVVPLGIFHTSYDSIRQMELKPMTEIRAHSVGGDSGPLSSVSTLSEKNGQTVVSYHAEWTPTSKLVGSLGTGTARDQLLHQFTAMEQEMLRRAHKAKADAASDAAATH</sequence>
<keyword evidence="5" id="KW-1185">Reference proteome</keyword>
<evidence type="ECO:0000313" key="5">
    <source>
        <dbReference type="Proteomes" id="UP000543030"/>
    </source>
</evidence>
<dbReference type="AlphaFoldDB" id="A0A840RAD9"/>
<dbReference type="InterPro" id="IPR005031">
    <property type="entry name" value="COQ10_START"/>
</dbReference>
<organism evidence="4 5">
    <name type="scientific">Silvimonas terrae</name>
    <dbReference type="NCBI Taxonomy" id="300266"/>
    <lineage>
        <taxon>Bacteria</taxon>
        <taxon>Pseudomonadati</taxon>
        <taxon>Pseudomonadota</taxon>
        <taxon>Betaproteobacteria</taxon>
        <taxon>Neisseriales</taxon>
        <taxon>Chitinibacteraceae</taxon>
        <taxon>Silvimonas</taxon>
    </lineage>
</organism>
<gene>
    <name evidence="4" type="ORF">HNQ50_000274</name>
</gene>
<accession>A0A840RAD9</accession>
<proteinExistence type="inferred from homology"/>
<feature type="chain" id="PRO_5032497950" evidence="2">
    <location>
        <begin position="22"/>
        <end position="199"/>
    </location>
</feature>
<dbReference type="Pfam" id="PF03364">
    <property type="entry name" value="Polyketide_cyc"/>
    <property type="match status" value="1"/>
</dbReference>
<reference evidence="4 5" key="1">
    <citation type="submission" date="2020-08" db="EMBL/GenBank/DDBJ databases">
        <title>Genomic Encyclopedia of Type Strains, Phase IV (KMG-IV): sequencing the most valuable type-strain genomes for metagenomic binning, comparative biology and taxonomic classification.</title>
        <authorList>
            <person name="Goeker M."/>
        </authorList>
    </citation>
    <scope>NUCLEOTIDE SEQUENCE [LARGE SCALE GENOMIC DNA]</scope>
    <source>
        <strain evidence="4 5">DSM 18233</strain>
    </source>
</reference>
<name>A0A840RAD9_9NEIS</name>
<dbReference type="RefSeq" id="WP_184096786.1">
    <property type="nucleotide sequence ID" value="NZ_JACHHN010000001.1"/>
</dbReference>
<evidence type="ECO:0000313" key="4">
    <source>
        <dbReference type="EMBL" id="MBB5189564.1"/>
    </source>
</evidence>
<evidence type="ECO:0000256" key="2">
    <source>
        <dbReference type="SAM" id="SignalP"/>
    </source>
</evidence>
<protein>
    <submittedName>
        <fullName evidence="4">Carbon monoxide dehydrogenase subunit G</fullName>
    </submittedName>
</protein>
<feature type="signal peptide" evidence="2">
    <location>
        <begin position="1"/>
        <end position="21"/>
    </location>
</feature>
<dbReference type="Gene3D" id="3.30.530.20">
    <property type="match status" value="1"/>
</dbReference>
<dbReference type="Proteomes" id="UP000543030">
    <property type="component" value="Unassembled WGS sequence"/>
</dbReference>
<dbReference type="EMBL" id="JACHHN010000001">
    <property type="protein sequence ID" value="MBB5189564.1"/>
    <property type="molecule type" value="Genomic_DNA"/>
</dbReference>
<feature type="domain" description="Coenzyme Q-binding protein COQ10 START" evidence="3">
    <location>
        <begin position="49"/>
        <end position="160"/>
    </location>
</feature>
<dbReference type="InterPro" id="IPR023393">
    <property type="entry name" value="START-like_dom_sf"/>
</dbReference>
<comment type="caution">
    <text evidence="4">The sequence shown here is derived from an EMBL/GenBank/DDBJ whole genome shotgun (WGS) entry which is preliminary data.</text>
</comment>
<evidence type="ECO:0000256" key="1">
    <source>
        <dbReference type="ARBA" id="ARBA00008918"/>
    </source>
</evidence>
<comment type="similarity">
    <text evidence="1">Belongs to the ribosome association toxin RatA family.</text>
</comment>
<keyword evidence="2" id="KW-0732">Signal</keyword>
<evidence type="ECO:0000259" key="3">
    <source>
        <dbReference type="Pfam" id="PF03364"/>
    </source>
</evidence>
<dbReference type="SUPFAM" id="SSF55961">
    <property type="entry name" value="Bet v1-like"/>
    <property type="match status" value="1"/>
</dbReference>